<evidence type="ECO:0000313" key="2">
    <source>
        <dbReference type="EMBL" id="RTZ04859.1"/>
    </source>
</evidence>
<reference evidence="2 3" key="1">
    <citation type="submission" date="2018-12" db="EMBL/GenBank/DDBJ databases">
        <title>Flavobacterium sp. nov., isolated from glacier ice.</title>
        <authorList>
            <person name="Liu Q."/>
            <person name="Xin Y.-H."/>
        </authorList>
    </citation>
    <scope>NUCLEOTIDE SEQUENCE [LARGE SCALE GENOMIC DNA]</scope>
    <source>
        <strain evidence="2 3">RB1N8</strain>
    </source>
</reference>
<dbReference type="NCBIfam" id="TIGR00738">
    <property type="entry name" value="rrf2_super"/>
    <property type="match status" value="1"/>
</dbReference>
<dbReference type="EMBL" id="RYDJ01000007">
    <property type="protein sequence ID" value="RTZ04859.1"/>
    <property type="molecule type" value="Genomic_DNA"/>
</dbReference>
<accession>A0A3S0N087</accession>
<dbReference type="InterPro" id="IPR030489">
    <property type="entry name" value="TR_Rrf2-type_CS"/>
</dbReference>
<dbReference type="SUPFAM" id="SSF46785">
    <property type="entry name" value="Winged helix' DNA-binding domain"/>
    <property type="match status" value="1"/>
</dbReference>
<sequence>MKITAQVEYGLRIMVRITRCTDEKGLSIRQLSEAEGLSINYVAKLTRLLRIKGLINSTRGHMGGYVLAKPAASITINDTLKALGGRFFDKKFCDSHAGILALCTNSVDCSIRSLWSMMQATLDKLLDKVTMADMMKNEKDVSGVLQNIIEGSAK</sequence>
<dbReference type="GO" id="GO:0003700">
    <property type="term" value="F:DNA-binding transcription factor activity"/>
    <property type="evidence" value="ECO:0007669"/>
    <property type="project" value="TreeGrafter"/>
</dbReference>
<dbReference type="GO" id="GO:0005829">
    <property type="term" value="C:cytosol"/>
    <property type="evidence" value="ECO:0007669"/>
    <property type="project" value="TreeGrafter"/>
</dbReference>
<comment type="caution">
    <text evidence="2">The sequence shown here is derived from an EMBL/GenBank/DDBJ whole genome shotgun (WGS) entry which is preliminary data.</text>
</comment>
<proteinExistence type="predicted"/>
<dbReference type="AlphaFoldDB" id="A0A3S0N087"/>
<dbReference type="GO" id="GO:0003677">
    <property type="term" value="F:DNA binding"/>
    <property type="evidence" value="ECO:0007669"/>
    <property type="project" value="UniProtKB-KW"/>
</dbReference>
<gene>
    <name evidence="2" type="ORF">EKL98_07910</name>
</gene>
<organism evidence="2 3">
    <name type="scientific">Flavobacterium bomense</name>
    <dbReference type="NCBI Taxonomy" id="2497483"/>
    <lineage>
        <taxon>Bacteria</taxon>
        <taxon>Pseudomonadati</taxon>
        <taxon>Bacteroidota</taxon>
        <taxon>Flavobacteriia</taxon>
        <taxon>Flavobacteriales</taxon>
        <taxon>Flavobacteriaceae</taxon>
        <taxon>Flavobacterium</taxon>
    </lineage>
</organism>
<dbReference type="InterPro" id="IPR036390">
    <property type="entry name" value="WH_DNA-bd_sf"/>
</dbReference>
<keyword evidence="1" id="KW-0238">DNA-binding</keyword>
<dbReference type="InterPro" id="IPR000944">
    <property type="entry name" value="Tscrpt_reg_Rrf2"/>
</dbReference>
<dbReference type="Proteomes" id="UP000280825">
    <property type="component" value="Unassembled WGS sequence"/>
</dbReference>
<dbReference type="PANTHER" id="PTHR33221">
    <property type="entry name" value="WINGED HELIX-TURN-HELIX TRANSCRIPTIONAL REGULATOR, RRF2 FAMILY"/>
    <property type="match status" value="1"/>
</dbReference>
<dbReference type="PANTHER" id="PTHR33221:SF5">
    <property type="entry name" value="HTH-TYPE TRANSCRIPTIONAL REGULATOR ISCR"/>
    <property type="match status" value="1"/>
</dbReference>
<dbReference type="RefSeq" id="WP_126462386.1">
    <property type="nucleotide sequence ID" value="NZ_RYDJ01000007.1"/>
</dbReference>
<dbReference type="PROSITE" id="PS51197">
    <property type="entry name" value="HTH_RRF2_2"/>
    <property type="match status" value="1"/>
</dbReference>
<evidence type="ECO:0000256" key="1">
    <source>
        <dbReference type="ARBA" id="ARBA00023125"/>
    </source>
</evidence>
<dbReference type="InterPro" id="IPR036388">
    <property type="entry name" value="WH-like_DNA-bd_sf"/>
</dbReference>
<name>A0A3S0N087_9FLAO</name>
<evidence type="ECO:0000313" key="3">
    <source>
        <dbReference type="Proteomes" id="UP000280825"/>
    </source>
</evidence>
<dbReference type="PROSITE" id="PS01332">
    <property type="entry name" value="HTH_RRF2_1"/>
    <property type="match status" value="1"/>
</dbReference>
<protein>
    <submittedName>
        <fullName evidence="2">Rrf2 family transcriptional regulator</fullName>
    </submittedName>
</protein>
<keyword evidence="3" id="KW-1185">Reference proteome</keyword>
<dbReference type="Gene3D" id="1.10.10.10">
    <property type="entry name" value="Winged helix-like DNA-binding domain superfamily/Winged helix DNA-binding domain"/>
    <property type="match status" value="1"/>
</dbReference>
<dbReference type="Pfam" id="PF02082">
    <property type="entry name" value="Rrf2"/>
    <property type="match status" value="1"/>
</dbReference>